<gene>
    <name evidence="3" type="ORF">DF286_10350</name>
</gene>
<dbReference type="Pfam" id="PF01817">
    <property type="entry name" value="CM_2"/>
    <property type="match status" value="1"/>
</dbReference>
<evidence type="ECO:0000313" key="4">
    <source>
        <dbReference type="Proteomes" id="UP000245916"/>
    </source>
</evidence>
<reference evidence="3 4" key="1">
    <citation type="submission" date="2018-05" db="EMBL/GenBank/DDBJ databases">
        <title>Genome of Sphingosinicella humi QZX222.</title>
        <authorList>
            <person name="Qiao Z."/>
            <person name="Wang G."/>
        </authorList>
    </citation>
    <scope>NUCLEOTIDE SEQUENCE [LARGE SCALE GENOMIC DNA]</scope>
    <source>
        <strain evidence="3 4">QZX222</strain>
    </source>
</reference>
<dbReference type="EMBL" id="QFFF01000001">
    <property type="protein sequence ID" value="PWG03223.1"/>
    <property type="molecule type" value="Genomic_DNA"/>
</dbReference>
<evidence type="ECO:0000259" key="2">
    <source>
        <dbReference type="PROSITE" id="PS51168"/>
    </source>
</evidence>
<feature type="domain" description="Chorismate mutase" evidence="2">
    <location>
        <begin position="15"/>
        <end position="106"/>
    </location>
</feature>
<evidence type="ECO:0000313" key="3">
    <source>
        <dbReference type="EMBL" id="PWG03223.1"/>
    </source>
</evidence>
<comment type="caution">
    <text evidence="3">The sequence shown here is derived from an EMBL/GenBank/DDBJ whole genome shotgun (WGS) entry which is preliminary data.</text>
</comment>
<dbReference type="OrthoDB" id="7268348at2"/>
<proteinExistence type="predicted"/>
<dbReference type="RefSeq" id="WP_109271362.1">
    <property type="nucleotide sequence ID" value="NZ_QFFF01000001.1"/>
</dbReference>
<accession>A0A2U2J4F1</accession>
<evidence type="ECO:0000256" key="1">
    <source>
        <dbReference type="ARBA" id="ARBA00012404"/>
    </source>
</evidence>
<dbReference type="InterPro" id="IPR036979">
    <property type="entry name" value="CM_dom_sf"/>
</dbReference>
<dbReference type="Proteomes" id="UP000245916">
    <property type="component" value="Unassembled WGS sequence"/>
</dbReference>
<dbReference type="AlphaFoldDB" id="A0A2U2J4F1"/>
<dbReference type="Gene3D" id="1.20.59.10">
    <property type="entry name" value="Chorismate mutase"/>
    <property type="match status" value="1"/>
</dbReference>
<dbReference type="EC" id="5.4.99.5" evidence="1"/>
<dbReference type="GO" id="GO:0046417">
    <property type="term" value="P:chorismate metabolic process"/>
    <property type="evidence" value="ECO:0007669"/>
    <property type="project" value="InterPro"/>
</dbReference>
<dbReference type="SMART" id="SM00830">
    <property type="entry name" value="CM_2"/>
    <property type="match status" value="1"/>
</dbReference>
<sequence length="242" mass="26861">MPQILGLTRLVRGPAPVPSDLEALRAQIDRLDHELLDLIEQRLNACIAIAGLKANDTSGTLRFRPRRETEVIGRLIDRAEHASSALVTHVWRELMGHCLQAQARTDLVLCASRSPHTLKERVRERLGRAAHAQWVATPEEALDLARRREVVAAIEYSPLTPWWTALRHSNLAAFDLIREESGRLLAIIVGRVGPDDVAEGPSLRVLTEGELEIRRARGETVEPIAASGELRLCLTSQGEANR</sequence>
<dbReference type="PROSITE" id="PS51168">
    <property type="entry name" value="CHORISMATE_MUT_2"/>
    <property type="match status" value="1"/>
</dbReference>
<dbReference type="InterPro" id="IPR002701">
    <property type="entry name" value="CM_II_prokaryot"/>
</dbReference>
<dbReference type="InterPro" id="IPR036263">
    <property type="entry name" value="Chorismate_II_sf"/>
</dbReference>
<protein>
    <recommendedName>
        <fullName evidence="1">chorismate mutase</fullName>
        <ecNumber evidence="1">5.4.99.5</ecNumber>
    </recommendedName>
</protein>
<organism evidence="3 4">
    <name type="scientific">Allosphingosinicella humi</name>
    <dbReference type="NCBI Taxonomy" id="2068657"/>
    <lineage>
        <taxon>Bacteria</taxon>
        <taxon>Pseudomonadati</taxon>
        <taxon>Pseudomonadota</taxon>
        <taxon>Alphaproteobacteria</taxon>
        <taxon>Sphingomonadales</taxon>
        <taxon>Sphingomonadaceae</taxon>
        <taxon>Allosphingosinicella</taxon>
    </lineage>
</organism>
<dbReference type="SUPFAM" id="SSF48600">
    <property type="entry name" value="Chorismate mutase II"/>
    <property type="match status" value="1"/>
</dbReference>
<dbReference type="GO" id="GO:0004106">
    <property type="term" value="F:chorismate mutase activity"/>
    <property type="evidence" value="ECO:0007669"/>
    <property type="project" value="UniProtKB-EC"/>
</dbReference>
<keyword evidence="4" id="KW-1185">Reference proteome</keyword>
<name>A0A2U2J4F1_9SPHN</name>